<feature type="transmembrane region" description="Helical" evidence="1">
    <location>
        <begin position="207"/>
        <end position="225"/>
    </location>
</feature>
<evidence type="ECO:0000313" key="3">
    <source>
        <dbReference type="EMBL" id="GAA0858711.1"/>
    </source>
</evidence>
<dbReference type="InterPro" id="IPR000620">
    <property type="entry name" value="EamA_dom"/>
</dbReference>
<dbReference type="SUPFAM" id="SSF103481">
    <property type="entry name" value="Multidrug resistance efflux transporter EmrE"/>
    <property type="match status" value="2"/>
</dbReference>
<comment type="caution">
    <text evidence="3">The sequence shown here is derived from an EMBL/GenBank/DDBJ whole genome shotgun (WGS) entry which is preliminary data.</text>
</comment>
<dbReference type="Proteomes" id="UP001500359">
    <property type="component" value="Unassembled WGS sequence"/>
</dbReference>
<feature type="transmembrane region" description="Helical" evidence="1">
    <location>
        <begin position="237"/>
        <end position="256"/>
    </location>
</feature>
<feature type="transmembrane region" description="Helical" evidence="1">
    <location>
        <begin position="92"/>
        <end position="113"/>
    </location>
</feature>
<dbReference type="InterPro" id="IPR037185">
    <property type="entry name" value="EmrE-like"/>
</dbReference>
<name>A0ABN1LPK7_9ALTE</name>
<feature type="transmembrane region" description="Helical" evidence="1">
    <location>
        <begin position="262"/>
        <end position="280"/>
    </location>
</feature>
<feature type="transmembrane region" description="Helical" evidence="1">
    <location>
        <begin position="120"/>
        <end position="140"/>
    </location>
</feature>
<dbReference type="Pfam" id="PF00892">
    <property type="entry name" value="EamA"/>
    <property type="match status" value="2"/>
</dbReference>
<gene>
    <name evidence="3" type="ORF">GCM10009114_29380</name>
</gene>
<sequence>MHPVKRSLWSLHLTVALLGATALMSKIIPLSAIDITFGRSIIACIVLVIVVKLSGESMRLRSTKDYLIALALGVLMSAHWVTYFAAMQYSSVSVGMVALFTFPVIAVLLEPFFEGIRLVWQDLASALVVFIGIILIVPEVSLENEVTLGILIGVFSAVLYALRNLCHRKYFSHYGGAHAMAYQTLIIFVSLLFFVSDNLLTATSDTYMWLIVLGIFLTALPHALIATSLKHLRVKTFALVACMQPFYGVILAIVILDESPNWQTFLGGILVISAAIYETVNAQKLHRRKESEE</sequence>
<dbReference type="EMBL" id="BAAAFD010000009">
    <property type="protein sequence ID" value="GAA0858711.1"/>
    <property type="molecule type" value="Genomic_DNA"/>
</dbReference>
<feature type="domain" description="EamA" evidence="2">
    <location>
        <begin position="13"/>
        <end position="137"/>
    </location>
</feature>
<keyword evidence="4" id="KW-1185">Reference proteome</keyword>
<feature type="transmembrane region" description="Helical" evidence="1">
    <location>
        <begin position="174"/>
        <end position="195"/>
    </location>
</feature>
<dbReference type="RefSeq" id="WP_343861287.1">
    <property type="nucleotide sequence ID" value="NZ_BAAAFD010000009.1"/>
</dbReference>
<evidence type="ECO:0000256" key="1">
    <source>
        <dbReference type="SAM" id="Phobius"/>
    </source>
</evidence>
<feature type="transmembrane region" description="Helical" evidence="1">
    <location>
        <begin position="35"/>
        <end position="54"/>
    </location>
</feature>
<feature type="domain" description="EamA" evidence="2">
    <location>
        <begin position="148"/>
        <end position="276"/>
    </location>
</feature>
<keyword evidence="1" id="KW-0472">Membrane</keyword>
<feature type="transmembrane region" description="Helical" evidence="1">
    <location>
        <begin position="66"/>
        <end position="86"/>
    </location>
</feature>
<protein>
    <submittedName>
        <fullName evidence="3">DMT family transporter</fullName>
    </submittedName>
</protein>
<dbReference type="PANTHER" id="PTHR22911">
    <property type="entry name" value="ACYL-MALONYL CONDENSING ENZYME-RELATED"/>
    <property type="match status" value="1"/>
</dbReference>
<feature type="transmembrane region" description="Helical" evidence="1">
    <location>
        <begin position="146"/>
        <end position="162"/>
    </location>
</feature>
<evidence type="ECO:0000259" key="2">
    <source>
        <dbReference type="Pfam" id="PF00892"/>
    </source>
</evidence>
<keyword evidence="1" id="KW-0812">Transmembrane</keyword>
<accession>A0ABN1LPK7</accession>
<reference evidence="3 4" key="1">
    <citation type="journal article" date="2019" name="Int. J. Syst. Evol. Microbiol.">
        <title>The Global Catalogue of Microorganisms (GCM) 10K type strain sequencing project: providing services to taxonomists for standard genome sequencing and annotation.</title>
        <authorList>
            <consortium name="The Broad Institute Genomics Platform"/>
            <consortium name="The Broad Institute Genome Sequencing Center for Infectious Disease"/>
            <person name="Wu L."/>
            <person name="Ma J."/>
        </authorList>
    </citation>
    <scope>NUCLEOTIDE SEQUENCE [LARGE SCALE GENOMIC DNA]</scope>
    <source>
        <strain evidence="3 4">JCM 15896</strain>
    </source>
</reference>
<organism evidence="3 4">
    <name type="scientific">Aliiglaciecola litoralis</name>
    <dbReference type="NCBI Taxonomy" id="582857"/>
    <lineage>
        <taxon>Bacteria</taxon>
        <taxon>Pseudomonadati</taxon>
        <taxon>Pseudomonadota</taxon>
        <taxon>Gammaproteobacteria</taxon>
        <taxon>Alteromonadales</taxon>
        <taxon>Alteromonadaceae</taxon>
        <taxon>Aliiglaciecola</taxon>
    </lineage>
</organism>
<proteinExistence type="predicted"/>
<evidence type="ECO:0000313" key="4">
    <source>
        <dbReference type="Proteomes" id="UP001500359"/>
    </source>
</evidence>
<keyword evidence="1" id="KW-1133">Transmembrane helix</keyword>